<evidence type="ECO:0000313" key="3">
    <source>
        <dbReference type="Proteomes" id="UP001597109"/>
    </source>
</evidence>
<comment type="caution">
    <text evidence="2">The sequence shown here is derived from an EMBL/GenBank/DDBJ whole genome shotgun (WGS) entry which is preliminary data.</text>
</comment>
<name>A0ABW3L758_9BACL</name>
<reference evidence="3" key="1">
    <citation type="journal article" date="2019" name="Int. J. Syst. Evol. Microbiol.">
        <title>The Global Catalogue of Microorganisms (GCM) 10K type strain sequencing project: providing services to taxonomists for standard genome sequencing and annotation.</title>
        <authorList>
            <consortium name="The Broad Institute Genomics Platform"/>
            <consortium name="The Broad Institute Genome Sequencing Center for Infectious Disease"/>
            <person name="Wu L."/>
            <person name="Ma J."/>
        </authorList>
    </citation>
    <scope>NUCLEOTIDE SEQUENCE [LARGE SCALE GENOMIC DNA]</scope>
    <source>
        <strain evidence="3">CCUG 56756</strain>
    </source>
</reference>
<dbReference type="EMBL" id="JBHTKI010000006">
    <property type="protein sequence ID" value="MFD1030429.1"/>
    <property type="molecule type" value="Genomic_DNA"/>
</dbReference>
<dbReference type="PROSITE" id="PS50965">
    <property type="entry name" value="NERD"/>
    <property type="match status" value="1"/>
</dbReference>
<keyword evidence="3" id="KW-1185">Reference proteome</keyword>
<evidence type="ECO:0000313" key="2">
    <source>
        <dbReference type="EMBL" id="MFD1030429.1"/>
    </source>
</evidence>
<feature type="domain" description="NERD" evidence="1">
    <location>
        <begin position="35"/>
        <end position="153"/>
    </location>
</feature>
<accession>A0ABW3L758</accession>
<proteinExistence type="predicted"/>
<dbReference type="InterPro" id="IPR011528">
    <property type="entry name" value="NERD"/>
</dbReference>
<dbReference type="Pfam" id="PF08378">
    <property type="entry name" value="NERD"/>
    <property type="match status" value="1"/>
</dbReference>
<evidence type="ECO:0000259" key="1">
    <source>
        <dbReference type="PROSITE" id="PS50965"/>
    </source>
</evidence>
<gene>
    <name evidence="2" type="ORF">ACFQ1X_03215</name>
</gene>
<dbReference type="Proteomes" id="UP001597109">
    <property type="component" value="Unassembled WGS sequence"/>
</dbReference>
<organism evidence="2 3">
    <name type="scientific">Metaplanococcus flavidus</name>
    <dbReference type="NCBI Taxonomy" id="569883"/>
    <lineage>
        <taxon>Bacteria</taxon>
        <taxon>Bacillati</taxon>
        <taxon>Bacillota</taxon>
        <taxon>Bacilli</taxon>
        <taxon>Bacillales</taxon>
        <taxon>Caryophanaceae</taxon>
        <taxon>Metaplanococcus</taxon>
    </lineage>
</organism>
<sequence>MTLTKADMLNRAINRMKENSPDREFLERELFKAEAGIRGEKRLQRKFVEFYSSEPFEILWNTSLTLGNWPVQIDGLLLTQKAAIILESKNISGELHFENSTGEFYRRDSNGIKTVMDNPAVQVEKHIRFLKTWFEENKIRMRVDGLLVFTALQAELCSLPHTIRTCRHHHMIEFLFKTINEIPTGPQLSKQTLQKYRKTIESQLTPFIQKPISVQYSLDPNLFEVGIYCEACKTFNVSRLQRRWQCATCGQISANAGEEAVKDYFALFGFQANNEEIRKFLKINNRHIVKRLLSQNFISKDGSRRHSKYSLNDAEILSE</sequence>
<protein>
    <submittedName>
        <fullName evidence="2">Nuclease-related domain-containing protein</fullName>
    </submittedName>
</protein>